<comment type="catalytic activity">
    <reaction evidence="10">
        <text>5,6-dihydrouridine(17) in tRNA + NAD(+) = uridine(17) in tRNA + NADH + H(+)</text>
        <dbReference type="Rhea" id="RHEA:53372"/>
        <dbReference type="Rhea" id="RHEA-COMP:13541"/>
        <dbReference type="Rhea" id="RHEA-COMP:13542"/>
        <dbReference type="ChEBI" id="CHEBI:15378"/>
        <dbReference type="ChEBI" id="CHEBI:57540"/>
        <dbReference type="ChEBI" id="CHEBI:57945"/>
        <dbReference type="ChEBI" id="CHEBI:65315"/>
        <dbReference type="ChEBI" id="CHEBI:74443"/>
        <dbReference type="EC" id="1.3.1.88"/>
    </reaction>
    <physiologicalReaction direction="right-to-left" evidence="10">
        <dbReference type="Rhea" id="RHEA:53374"/>
    </physiologicalReaction>
</comment>
<dbReference type="InterPro" id="IPR013785">
    <property type="entry name" value="Aldolase_TIM"/>
</dbReference>
<keyword evidence="7" id="KW-0520">NAD</keyword>
<dbReference type="STRING" id="691883.A0A058Z609"/>
<evidence type="ECO:0000256" key="11">
    <source>
        <dbReference type="ARBA" id="ARBA00047652"/>
    </source>
</evidence>
<comment type="catalytic activity">
    <reaction evidence="11">
        <text>5,6-dihydrouridine(16) in tRNA + NADP(+) = uridine(16) in tRNA + NADPH + H(+)</text>
        <dbReference type="Rhea" id="RHEA:53376"/>
        <dbReference type="Rhea" id="RHEA-COMP:13543"/>
        <dbReference type="Rhea" id="RHEA-COMP:13544"/>
        <dbReference type="ChEBI" id="CHEBI:15378"/>
        <dbReference type="ChEBI" id="CHEBI:57783"/>
        <dbReference type="ChEBI" id="CHEBI:58349"/>
        <dbReference type="ChEBI" id="CHEBI:65315"/>
        <dbReference type="ChEBI" id="CHEBI:74443"/>
        <dbReference type="EC" id="1.3.1.88"/>
    </reaction>
    <physiologicalReaction direction="right-to-left" evidence="11">
        <dbReference type="Rhea" id="RHEA:53378"/>
    </physiologicalReaction>
</comment>
<dbReference type="EMBL" id="KB932206">
    <property type="protein sequence ID" value="KCV69729.1"/>
    <property type="molecule type" value="Genomic_DNA"/>
</dbReference>
<feature type="compositionally biased region" description="Basic and acidic residues" evidence="14">
    <location>
        <begin position="549"/>
        <end position="576"/>
    </location>
</feature>
<evidence type="ECO:0000256" key="14">
    <source>
        <dbReference type="SAM" id="MobiDB-lite"/>
    </source>
</evidence>
<keyword evidence="2" id="KW-0285">Flavoprotein</keyword>
<keyword evidence="6" id="KW-0560">Oxidoreductase</keyword>
<dbReference type="GeneID" id="20528860"/>
<evidence type="ECO:0000256" key="10">
    <source>
        <dbReference type="ARBA" id="ARBA00047287"/>
    </source>
</evidence>
<dbReference type="CDD" id="cd02801">
    <property type="entry name" value="DUS_like_FMN"/>
    <property type="match status" value="1"/>
</dbReference>
<dbReference type="OrthoDB" id="272303at2759"/>
<keyword evidence="5" id="KW-0521">NADP</keyword>
<comment type="catalytic activity">
    <reaction evidence="13">
        <text>5,6-dihydrouridine(17) in tRNA + NADP(+) = uridine(17) in tRNA + NADPH + H(+)</text>
        <dbReference type="Rhea" id="RHEA:53368"/>
        <dbReference type="Rhea" id="RHEA-COMP:13541"/>
        <dbReference type="Rhea" id="RHEA-COMP:13542"/>
        <dbReference type="ChEBI" id="CHEBI:15378"/>
        <dbReference type="ChEBI" id="CHEBI:57783"/>
        <dbReference type="ChEBI" id="CHEBI:58349"/>
        <dbReference type="ChEBI" id="CHEBI:65315"/>
        <dbReference type="ChEBI" id="CHEBI:74443"/>
        <dbReference type="EC" id="1.3.1.88"/>
    </reaction>
    <physiologicalReaction direction="right-to-left" evidence="13">
        <dbReference type="Rhea" id="RHEA:53370"/>
    </physiologicalReaction>
</comment>
<protein>
    <recommendedName>
        <fullName evidence="9">tRNA-dihydrouridine(16/17) synthase [NAD(P)(+)]</fullName>
        <ecNumber evidence="9">1.3.1.88</ecNumber>
    </recommendedName>
</protein>
<dbReference type="Pfam" id="PF01207">
    <property type="entry name" value="Dus"/>
    <property type="match status" value="1"/>
</dbReference>
<dbReference type="Proteomes" id="UP000030693">
    <property type="component" value="Unassembled WGS sequence"/>
</dbReference>
<keyword evidence="3" id="KW-0288">FMN</keyword>
<evidence type="ECO:0000256" key="3">
    <source>
        <dbReference type="ARBA" id="ARBA00022643"/>
    </source>
</evidence>
<gene>
    <name evidence="16" type="ORF">H696_04135</name>
</gene>
<dbReference type="RefSeq" id="XP_009496294.1">
    <property type="nucleotide sequence ID" value="XM_009498019.1"/>
</dbReference>
<dbReference type="EC" id="1.3.1.88" evidence="9"/>
<dbReference type="GO" id="GO:0050660">
    <property type="term" value="F:flavin adenine dinucleotide binding"/>
    <property type="evidence" value="ECO:0007669"/>
    <property type="project" value="InterPro"/>
</dbReference>
<evidence type="ECO:0000256" key="4">
    <source>
        <dbReference type="ARBA" id="ARBA00022694"/>
    </source>
</evidence>
<organism evidence="16">
    <name type="scientific">Fonticula alba</name>
    <name type="common">Slime mold</name>
    <dbReference type="NCBI Taxonomy" id="691883"/>
    <lineage>
        <taxon>Eukaryota</taxon>
        <taxon>Rotosphaerida</taxon>
        <taxon>Fonticulaceae</taxon>
        <taxon>Fonticula</taxon>
    </lineage>
</organism>
<evidence type="ECO:0000313" key="17">
    <source>
        <dbReference type="Proteomes" id="UP000030693"/>
    </source>
</evidence>
<comment type="similarity">
    <text evidence="8">Belongs to the Dus family. Dus1 subfamily.</text>
</comment>
<comment type="cofactor">
    <cofactor evidence="1">
        <name>FMN</name>
        <dbReference type="ChEBI" id="CHEBI:58210"/>
    </cofactor>
</comment>
<dbReference type="Gene3D" id="3.20.20.70">
    <property type="entry name" value="Aldolase class I"/>
    <property type="match status" value="1"/>
</dbReference>
<evidence type="ECO:0000256" key="12">
    <source>
        <dbReference type="ARBA" id="ARBA00048934"/>
    </source>
</evidence>
<dbReference type="eggNOG" id="KOG2335">
    <property type="taxonomic scope" value="Eukaryota"/>
</dbReference>
<sequence length="576" mass="63165">MLTRLLQHSSLQIARTTPTRLFSLSASLSHSDTTMASIRSCAATLPDHEVRITPPFPSPLSDGELDLFPETGTPLHEKPHGFRFYEDVCKKAKFVLGPMVDASELPWRMISRAHGAQLAYSPMYSSGCLARSDKYRDAIITAPEDRPLFYQLAGDCPETVLRAAQYLQDTCDAIDINLGCPQNIAKRGHYGSFLQNEWDLIFRIVNTLHLNLKVPVTVKIRVFDDVDKTIRYAKMIERAGASILTVHGRMRDQRGQNTGLADWEKIKAVKNALSIPVFANGNVLSLEDVQRCIDATGVDGVMSAEGNLYNPAIFSGVTLPAWQLAREYLNYCQHYGFNHMGTIRGHMFKLFYHILGWYPMYRQEFGMSRNVDALLALVDTIEARVKADLESGEATEFGLAGGSLQVAKKKMRISTADAAGDDGAAGAAGAAGAPIADTADAAAGAAAAAAPKSKPDVPAVVALSHAPGLAVVDPQEKHQKLLQDAEALALTDVDPHFAGHLASARDVLIDRRSPFYHSQAYVRQLPTPEQSARLARIDNSYSNYQKANSIRERHQQQTVDGDKMEESQKRPHAEVA</sequence>
<dbReference type="InterPro" id="IPR035587">
    <property type="entry name" value="DUS-like_FMN-bd"/>
</dbReference>
<dbReference type="SUPFAM" id="SSF51395">
    <property type="entry name" value="FMN-linked oxidoreductases"/>
    <property type="match status" value="1"/>
</dbReference>
<keyword evidence="4" id="KW-0819">tRNA processing</keyword>
<dbReference type="PANTHER" id="PTHR11082:SF5">
    <property type="entry name" value="TRNA-DIHYDROURIDINE(16_17) SYNTHASE [NAD(P)(+)]-LIKE"/>
    <property type="match status" value="1"/>
</dbReference>
<evidence type="ECO:0000256" key="1">
    <source>
        <dbReference type="ARBA" id="ARBA00001917"/>
    </source>
</evidence>
<accession>A0A058Z609</accession>
<evidence type="ECO:0000256" key="6">
    <source>
        <dbReference type="ARBA" id="ARBA00023002"/>
    </source>
</evidence>
<dbReference type="InterPro" id="IPR018517">
    <property type="entry name" value="tRNA_hU_synthase_CS"/>
</dbReference>
<evidence type="ECO:0000256" key="5">
    <source>
        <dbReference type="ARBA" id="ARBA00022857"/>
    </source>
</evidence>
<evidence type="ECO:0000256" key="2">
    <source>
        <dbReference type="ARBA" id="ARBA00022630"/>
    </source>
</evidence>
<dbReference type="PANTHER" id="PTHR11082">
    <property type="entry name" value="TRNA-DIHYDROURIDINE SYNTHASE"/>
    <property type="match status" value="1"/>
</dbReference>
<evidence type="ECO:0000256" key="8">
    <source>
        <dbReference type="ARBA" id="ARBA00038313"/>
    </source>
</evidence>
<comment type="catalytic activity">
    <reaction evidence="12">
        <text>5,6-dihydrouridine(16) in tRNA + NAD(+) = uridine(16) in tRNA + NADH + H(+)</text>
        <dbReference type="Rhea" id="RHEA:53380"/>
        <dbReference type="Rhea" id="RHEA-COMP:13543"/>
        <dbReference type="Rhea" id="RHEA-COMP:13544"/>
        <dbReference type="ChEBI" id="CHEBI:15378"/>
        <dbReference type="ChEBI" id="CHEBI:57540"/>
        <dbReference type="ChEBI" id="CHEBI:57945"/>
        <dbReference type="ChEBI" id="CHEBI:65315"/>
        <dbReference type="ChEBI" id="CHEBI:74443"/>
        <dbReference type="EC" id="1.3.1.88"/>
    </reaction>
    <physiologicalReaction direction="right-to-left" evidence="12">
        <dbReference type="Rhea" id="RHEA:53382"/>
    </physiologicalReaction>
</comment>
<proteinExistence type="inferred from homology"/>
<feature type="domain" description="DUS-like FMN-binding" evidence="15">
    <location>
        <begin position="96"/>
        <end position="337"/>
    </location>
</feature>
<reference evidence="16" key="1">
    <citation type="submission" date="2013-04" db="EMBL/GenBank/DDBJ databases">
        <title>The Genome Sequence of Fonticula alba ATCC 38817.</title>
        <authorList>
            <consortium name="The Broad Institute Genomics Platform"/>
            <person name="Russ C."/>
            <person name="Cuomo C."/>
            <person name="Burger G."/>
            <person name="Gray M.W."/>
            <person name="Holland P.W.H."/>
            <person name="King N."/>
            <person name="Lang F.B.F."/>
            <person name="Roger A.J."/>
            <person name="Ruiz-Trillo I."/>
            <person name="Brown M."/>
            <person name="Walker B."/>
            <person name="Young S."/>
            <person name="Zeng Q."/>
            <person name="Gargeya S."/>
            <person name="Fitzgerald M."/>
            <person name="Haas B."/>
            <person name="Abouelleil A."/>
            <person name="Allen A.W."/>
            <person name="Alvarado L."/>
            <person name="Arachchi H.M."/>
            <person name="Berlin A.M."/>
            <person name="Chapman S.B."/>
            <person name="Gainer-Dewar J."/>
            <person name="Goldberg J."/>
            <person name="Griggs A."/>
            <person name="Gujja S."/>
            <person name="Hansen M."/>
            <person name="Howarth C."/>
            <person name="Imamovic A."/>
            <person name="Ireland A."/>
            <person name="Larimer J."/>
            <person name="McCowan C."/>
            <person name="Murphy C."/>
            <person name="Pearson M."/>
            <person name="Poon T.W."/>
            <person name="Priest M."/>
            <person name="Roberts A."/>
            <person name="Saif S."/>
            <person name="Shea T."/>
            <person name="Sisk P."/>
            <person name="Sykes S."/>
            <person name="Wortman J."/>
            <person name="Nusbaum C."/>
            <person name="Birren B."/>
        </authorList>
    </citation>
    <scope>NUCLEOTIDE SEQUENCE [LARGE SCALE GENOMIC DNA]</scope>
    <source>
        <strain evidence="16">ATCC 38817</strain>
    </source>
</reference>
<keyword evidence="17" id="KW-1185">Reference proteome</keyword>
<dbReference type="PROSITE" id="PS01136">
    <property type="entry name" value="UPF0034"/>
    <property type="match status" value="1"/>
</dbReference>
<feature type="region of interest" description="Disordered" evidence="14">
    <location>
        <begin position="543"/>
        <end position="576"/>
    </location>
</feature>
<evidence type="ECO:0000256" key="13">
    <source>
        <dbReference type="ARBA" id="ARBA00049467"/>
    </source>
</evidence>
<evidence type="ECO:0000259" key="15">
    <source>
        <dbReference type="Pfam" id="PF01207"/>
    </source>
</evidence>
<name>A0A058Z609_FONAL</name>
<dbReference type="AlphaFoldDB" id="A0A058Z609"/>
<dbReference type="GO" id="GO:0017150">
    <property type="term" value="F:tRNA dihydrouridine synthase activity"/>
    <property type="evidence" value="ECO:0007669"/>
    <property type="project" value="InterPro"/>
</dbReference>
<evidence type="ECO:0000256" key="7">
    <source>
        <dbReference type="ARBA" id="ARBA00023027"/>
    </source>
</evidence>
<evidence type="ECO:0000313" key="16">
    <source>
        <dbReference type="EMBL" id="KCV69729.1"/>
    </source>
</evidence>
<evidence type="ECO:0000256" key="9">
    <source>
        <dbReference type="ARBA" id="ARBA00038890"/>
    </source>
</evidence>